<evidence type="ECO:0000313" key="3">
    <source>
        <dbReference type="EMBL" id="TFC83249.1"/>
    </source>
</evidence>
<evidence type="ECO:0000259" key="2">
    <source>
        <dbReference type="PROSITE" id="PS51708"/>
    </source>
</evidence>
<dbReference type="PANTHER" id="PTHR39339:SF1">
    <property type="entry name" value="CHAD DOMAIN-CONTAINING PROTEIN"/>
    <property type="match status" value="1"/>
</dbReference>
<evidence type="ECO:0000259" key="1">
    <source>
        <dbReference type="PROSITE" id="PS51707"/>
    </source>
</evidence>
<dbReference type="Proteomes" id="UP000298433">
    <property type="component" value="Unassembled WGS sequence"/>
</dbReference>
<comment type="caution">
    <text evidence="3">The sequence shown here is derived from an EMBL/GenBank/DDBJ whole genome shotgun (WGS) entry which is preliminary data.</text>
</comment>
<dbReference type="PROSITE" id="PS51708">
    <property type="entry name" value="CHAD"/>
    <property type="match status" value="1"/>
</dbReference>
<accession>A0A4R8XZB6</accession>
<evidence type="ECO:0000313" key="4">
    <source>
        <dbReference type="Proteomes" id="UP000298433"/>
    </source>
</evidence>
<dbReference type="OrthoDB" id="9777271at2"/>
<proteinExistence type="predicted"/>
<dbReference type="Pfam" id="PF05235">
    <property type="entry name" value="CHAD"/>
    <property type="match status" value="1"/>
</dbReference>
<feature type="domain" description="CHAD" evidence="2">
    <location>
        <begin position="216"/>
        <end position="501"/>
    </location>
</feature>
<dbReference type="SMART" id="SM01118">
    <property type="entry name" value="CYTH"/>
    <property type="match status" value="1"/>
</dbReference>
<reference evidence="3 4" key="1">
    <citation type="submission" date="2019-03" db="EMBL/GenBank/DDBJ databases">
        <title>Genomics of glacier-inhabiting Cryobacterium strains.</title>
        <authorList>
            <person name="Liu Q."/>
            <person name="Xin Y.-H."/>
        </authorList>
    </citation>
    <scope>NUCLEOTIDE SEQUENCE [LARGE SCALE GENOMIC DNA]</scope>
    <source>
        <strain evidence="3 4">TMT2-48-2</strain>
    </source>
</reference>
<dbReference type="RefSeq" id="WP_134368818.1">
    <property type="nucleotide sequence ID" value="NZ_SOGN01000016.1"/>
</dbReference>
<dbReference type="CDD" id="cd07374">
    <property type="entry name" value="CYTH-like_Pase"/>
    <property type="match status" value="1"/>
</dbReference>
<dbReference type="AlphaFoldDB" id="A0A4R8XZB6"/>
<feature type="domain" description="CYTH" evidence="1">
    <location>
        <begin position="6"/>
        <end position="204"/>
    </location>
</feature>
<dbReference type="EMBL" id="SOGN01000016">
    <property type="protein sequence ID" value="TFC83249.1"/>
    <property type="molecule type" value="Genomic_DNA"/>
</dbReference>
<keyword evidence="4" id="KW-1185">Reference proteome</keyword>
<sequence length="506" mass="56677">MTTVGFAEIERKYDVNPATVLPLLHDLPGVTHVEEPIEHQLDAVYYDTEDFVLAARHLTLRRRTGGDDAGWHLKLPVSPDERRELRESLGDNPDRIPESLLNLVRVHLRGRRLVPVVHLHNRRILHRLVGENEAVLAEVCDDHVEAERFAPAPLNQTWREWEVELVHGSRDLLDAAQERLSSVGVEPSVNSSKLARALGDQVPEFVTVPAIRPTRKSSAGTVLMAYVQEQVRAIGVQDARVRENDSDGVHRMRVATRRLRSALSTYRDLLDRSVTGPIRDELRWLAGALGAARDAEVIRQRLAHRLAQEPVGLVVGALGERIDAHFADVIRAARRQTLETIDSERYFRLLDTLDAVLTTPPLLTRADKPASTVIPELIRADWKRLRAAVFLAQGTPSGALRDEALHEARKRAKQLRYAAETAAPLRRTRAARLVAAARQVQDTLGDHQDSVVARDELLRLGMAAYLQGENAFSYGRLHAVEQGGAAAVETHFFRTWRDFPRASISK</sequence>
<organism evidence="3 4">
    <name type="scientific">Cryobacterium cheniae</name>
    <dbReference type="NCBI Taxonomy" id="1259262"/>
    <lineage>
        <taxon>Bacteria</taxon>
        <taxon>Bacillati</taxon>
        <taxon>Actinomycetota</taxon>
        <taxon>Actinomycetes</taxon>
        <taxon>Micrococcales</taxon>
        <taxon>Microbacteriaceae</taxon>
        <taxon>Cryobacterium</taxon>
    </lineage>
</organism>
<dbReference type="SMART" id="SM00880">
    <property type="entry name" value="CHAD"/>
    <property type="match status" value="1"/>
</dbReference>
<dbReference type="SUPFAM" id="SSF55154">
    <property type="entry name" value="CYTH-like phosphatases"/>
    <property type="match status" value="1"/>
</dbReference>
<dbReference type="Gene3D" id="1.40.20.10">
    <property type="entry name" value="CHAD domain"/>
    <property type="match status" value="1"/>
</dbReference>
<dbReference type="PROSITE" id="PS51707">
    <property type="entry name" value="CYTH"/>
    <property type="match status" value="1"/>
</dbReference>
<dbReference type="InterPro" id="IPR007899">
    <property type="entry name" value="CHAD_dom"/>
</dbReference>
<protein>
    <submittedName>
        <fullName evidence="3">CYTH and CHAD domain-containing protein</fullName>
    </submittedName>
</protein>
<dbReference type="InterPro" id="IPR038186">
    <property type="entry name" value="CHAD_dom_sf"/>
</dbReference>
<name>A0A4R8XZB6_9MICO</name>
<dbReference type="InterPro" id="IPR023577">
    <property type="entry name" value="CYTH_domain"/>
</dbReference>
<dbReference type="Gene3D" id="2.40.320.10">
    <property type="entry name" value="Hypothetical Protein Pfu-838710-001"/>
    <property type="match status" value="1"/>
</dbReference>
<dbReference type="PANTHER" id="PTHR39339">
    <property type="entry name" value="SLR1444 PROTEIN"/>
    <property type="match status" value="1"/>
</dbReference>
<dbReference type="InterPro" id="IPR033469">
    <property type="entry name" value="CYTH-like_dom_sf"/>
</dbReference>
<dbReference type="Pfam" id="PF01928">
    <property type="entry name" value="CYTH"/>
    <property type="match status" value="1"/>
</dbReference>
<gene>
    <name evidence="3" type="ORF">E3T23_02425</name>
</gene>